<feature type="domain" description="Tr-type G" evidence="13">
    <location>
        <begin position="431"/>
        <end position="598"/>
    </location>
</feature>
<feature type="compositionally biased region" description="Basic and acidic residues" evidence="12">
    <location>
        <begin position="291"/>
        <end position="306"/>
    </location>
</feature>
<gene>
    <name evidence="9" type="primary">infB</name>
    <name evidence="14" type="ORF">DKP76_02605</name>
</gene>
<dbReference type="Pfam" id="PF03144">
    <property type="entry name" value="GTP_EFTU_D2"/>
    <property type="match status" value="1"/>
</dbReference>
<evidence type="ECO:0000256" key="12">
    <source>
        <dbReference type="SAM" id="MobiDB-lite"/>
    </source>
</evidence>
<dbReference type="AlphaFoldDB" id="A0A316JFU3"/>
<feature type="compositionally biased region" description="Low complexity" evidence="12">
    <location>
        <begin position="98"/>
        <end position="107"/>
    </location>
</feature>
<dbReference type="Pfam" id="PF22042">
    <property type="entry name" value="EF-G_D2"/>
    <property type="match status" value="1"/>
</dbReference>
<dbReference type="Pfam" id="PF11987">
    <property type="entry name" value="IF-2"/>
    <property type="match status" value="1"/>
</dbReference>
<keyword evidence="15" id="KW-1185">Reference proteome</keyword>
<keyword evidence="5 9" id="KW-0396">Initiation factor</keyword>
<comment type="subcellular location">
    <subcellularLocation>
        <location evidence="1 9 11">Cytoplasm</location>
    </subcellularLocation>
</comment>
<feature type="binding site" evidence="9">
    <location>
        <begin position="440"/>
        <end position="447"/>
    </location>
    <ligand>
        <name>GTP</name>
        <dbReference type="ChEBI" id="CHEBI:37565"/>
    </ligand>
</feature>
<dbReference type="InterPro" id="IPR053905">
    <property type="entry name" value="EF-G-like_DII"/>
</dbReference>
<evidence type="ECO:0000259" key="13">
    <source>
        <dbReference type="PROSITE" id="PS51722"/>
    </source>
</evidence>
<dbReference type="FunFam" id="3.40.50.10050:FF:000001">
    <property type="entry name" value="Translation initiation factor IF-2"/>
    <property type="match status" value="1"/>
</dbReference>
<feature type="compositionally biased region" description="Polar residues" evidence="12">
    <location>
        <begin position="117"/>
        <end position="133"/>
    </location>
</feature>
<evidence type="ECO:0000256" key="2">
    <source>
        <dbReference type="ARBA" id="ARBA00007733"/>
    </source>
</evidence>
<evidence type="ECO:0000256" key="5">
    <source>
        <dbReference type="ARBA" id="ARBA00022540"/>
    </source>
</evidence>
<dbReference type="InterPro" id="IPR013575">
    <property type="entry name" value="IF2_assoc_dom_bac"/>
</dbReference>
<feature type="compositionally biased region" description="Pro residues" evidence="12">
    <location>
        <begin position="69"/>
        <end position="83"/>
    </location>
</feature>
<evidence type="ECO:0000256" key="7">
    <source>
        <dbReference type="ARBA" id="ARBA00022917"/>
    </source>
</evidence>
<dbReference type="OrthoDB" id="9811804at2"/>
<dbReference type="CDD" id="cd01887">
    <property type="entry name" value="IF2_eIF5B"/>
    <property type="match status" value="1"/>
</dbReference>
<dbReference type="PANTHER" id="PTHR43381:SF5">
    <property type="entry name" value="TR-TYPE G DOMAIN-CONTAINING PROTEIN"/>
    <property type="match status" value="1"/>
</dbReference>
<dbReference type="InterPro" id="IPR009000">
    <property type="entry name" value="Transl_B-barrel_sf"/>
</dbReference>
<dbReference type="GO" id="GO:0003743">
    <property type="term" value="F:translation initiation factor activity"/>
    <property type="evidence" value="ECO:0007669"/>
    <property type="project" value="UniProtKB-UniRule"/>
</dbReference>
<dbReference type="NCBIfam" id="TIGR00231">
    <property type="entry name" value="small_GTP"/>
    <property type="match status" value="1"/>
</dbReference>
<dbReference type="GO" id="GO:0005829">
    <property type="term" value="C:cytosol"/>
    <property type="evidence" value="ECO:0007669"/>
    <property type="project" value="TreeGrafter"/>
</dbReference>
<feature type="compositionally biased region" description="Low complexity" evidence="12">
    <location>
        <begin position="235"/>
        <end position="258"/>
    </location>
</feature>
<evidence type="ECO:0000256" key="11">
    <source>
        <dbReference type="RuleBase" id="RU000645"/>
    </source>
</evidence>
<dbReference type="Gene3D" id="3.40.50.300">
    <property type="entry name" value="P-loop containing nucleotide triphosphate hydrolases"/>
    <property type="match status" value="1"/>
</dbReference>
<dbReference type="SUPFAM" id="SSF50447">
    <property type="entry name" value="Translation proteins"/>
    <property type="match status" value="2"/>
</dbReference>
<feature type="compositionally biased region" description="Polar residues" evidence="12">
    <location>
        <begin position="225"/>
        <end position="234"/>
    </location>
</feature>
<evidence type="ECO:0000256" key="3">
    <source>
        <dbReference type="ARBA" id="ARBA00020675"/>
    </source>
</evidence>
<keyword evidence="8 9" id="KW-0342">GTP-binding</keyword>
<dbReference type="Pfam" id="PF04760">
    <property type="entry name" value="IF2_N"/>
    <property type="match status" value="1"/>
</dbReference>
<dbReference type="CDD" id="cd03692">
    <property type="entry name" value="mtIF2_IVc"/>
    <property type="match status" value="1"/>
</dbReference>
<dbReference type="PROSITE" id="PS51722">
    <property type="entry name" value="G_TR_2"/>
    <property type="match status" value="1"/>
</dbReference>
<dbReference type="Gene3D" id="2.40.30.10">
    <property type="entry name" value="Translation factors"/>
    <property type="match status" value="2"/>
</dbReference>
<dbReference type="Proteomes" id="UP000245865">
    <property type="component" value="Unassembled WGS sequence"/>
</dbReference>
<dbReference type="HAMAP" id="MF_00100_B">
    <property type="entry name" value="IF_2_B"/>
    <property type="match status" value="1"/>
</dbReference>
<evidence type="ECO:0000256" key="9">
    <source>
        <dbReference type="HAMAP-Rule" id="MF_00100"/>
    </source>
</evidence>
<accession>A0A316JFU3</accession>
<dbReference type="PANTHER" id="PTHR43381">
    <property type="entry name" value="TRANSLATION INITIATION FACTOR IF-2-RELATED"/>
    <property type="match status" value="1"/>
</dbReference>
<dbReference type="InterPro" id="IPR005225">
    <property type="entry name" value="Small_GTP-bd"/>
</dbReference>
<keyword evidence="7 9" id="KW-0648">Protein biosynthesis</keyword>
<feature type="binding site" evidence="9">
    <location>
        <begin position="486"/>
        <end position="490"/>
    </location>
    <ligand>
        <name>GTP</name>
        <dbReference type="ChEBI" id="CHEBI:37565"/>
    </ligand>
</feature>
<dbReference type="SUPFAM" id="SSF52156">
    <property type="entry name" value="Initiation factor IF2/eIF5b, domain 3"/>
    <property type="match status" value="1"/>
</dbReference>
<name>A0A316JFU3_9HYPH</name>
<feature type="region of interest" description="Disordered" evidence="12">
    <location>
        <begin position="1"/>
        <end position="344"/>
    </location>
</feature>
<feature type="compositionally biased region" description="Basic and acidic residues" evidence="12">
    <location>
        <begin position="1"/>
        <end position="10"/>
    </location>
</feature>
<dbReference type="Gene3D" id="3.40.50.10050">
    <property type="entry name" value="Translation initiation factor IF- 2, domain 3"/>
    <property type="match status" value="1"/>
</dbReference>
<dbReference type="NCBIfam" id="TIGR00487">
    <property type="entry name" value="IF-2"/>
    <property type="match status" value="1"/>
</dbReference>
<dbReference type="Pfam" id="PF00009">
    <property type="entry name" value="GTP_EFTU"/>
    <property type="match status" value="1"/>
</dbReference>
<dbReference type="InterPro" id="IPR036925">
    <property type="entry name" value="TIF_IF2_dom3_sf"/>
</dbReference>
<evidence type="ECO:0000256" key="1">
    <source>
        <dbReference type="ARBA" id="ARBA00004496"/>
    </source>
</evidence>
<dbReference type="CDD" id="cd03702">
    <property type="entry name" value="IF2_mtIF2_II"/>
    <property type="match status" value="1"/>
</dbReference>
<protein>
    <recommendedName>
        <fullName evidence="3 9">Translation initiation factor IF-2</fullName>
    </recommendedName>
</protein>
<dbReference type="PROSITE" id="PS01176">
    <property type="entry name" value="IF2"/>
    <property type="match status" value="1"/>
</dbReference>
<keyword evidence="4 9" id="KW-0963">Cytoplasm</keyword>
<dbReference type="FunFam" id="2.40.30.10:FF:000008">
    <property type="entry name" value="Translation initiation factor IF-2"/>
    <property type="match status" value="1"/>
</dbReference>
<dbReference type="GO" id="GO:0005525">
    <property type="term" value="F:GTP binding"/>
    <property type="evidence" value="ECO:0007669"/>
    <property type="project" value="UniProtKB-KW"/>
</dbReference>
<comment type="caution">
    <text evidence="14">The sequence shown here is derived from an EMBL/GenBank/DDBJ whole genome shotgun (WGS) entry which is preliminary data.</text>
</comment>
<dbReference type="InterPro" id="IPR027417">
    <property type="entry name" value="P-loop_NTPase"/>
</dbReference>
<dbReference type="EMBL" id="QGDB01000001">
    <property type="protein sequence ID" value="PWL19455.1"/>
    <property type="molecule type" value="Genomic_DNA"/>
</dbReference>
<dbReference type="InterPro" id="IPR000178">
    <property type="entry name" value="TF_IF2_bacterial-like"/>
</dbReference>
<evidence type="ECO:0000256" key="10">
    <source>
        <dbReference type="RuleBase" id="RU000644"/>
    </source>
</evidence>
<feature type="compositionally biased region" description="Polar residues" evidence="12">
    <location>
        <begin position="26"/>
        <end position="37"/>
    </location>
</feature>
<dbReference type="InterPro" id="IPR006847">
    <property type="entry name" value="IF2_N"/>
</dbReference>
<dbReference type="FunFam" id="3.40.50.300:FF:000019">
    <property type="entry name" value="Translation initiation factor IF-2"/>
    <property type="match status" value="1"/>
</dbReference>
<evidence type="ECO:0000313" key="14">
    <source>
        <dbReference type="EMBL" id="PWL19455.1"/>
    </source>
</evidence>
<dbReference type="InterPro" id="IPR004161">
    <property type="entry name" value="EFTu-like_2"/>
</dbReference>
<sequence>MNDKTNDDKTLSVNPKKTLTLKRSGVEQSTVRQNFSHGRTKAVVVETKKRKFARPDEKPEAEVTAAPPAATPAPASAPAPTPAPAAAAPAAPKPKAPAAPTASAAPAPTAPRPHVAPQNQRAAQRSNTQQAQRPRSGDRSGMVLNTLSRSEMDARRRALEEARIRDAEDRARAAEEAKRREEEEVRRAKEREESARRQAEEEARLKAEAEARARSEAEASKRVSQSEGRPASQTARPQGGRPAAPAAAAPIADVIPGANKPLPQSQLRKNVATDDDENRGPAARRGGPAKPEVRAPKAVKGAEDRRRGKLTLTSNLDDEGGRARSLSAMRRRQEKFKRSQMQETREKIAREVTIPETITLQELAQRMAERSVDIIKYLMKQGQMMKPGDVIDADTAQIIAEEFGHTVKRVAESDVEEGIFNVEDNSEAMVSRPPVVTIMGHVDHGKTSLLDAIRHANVVSGEAGGITQHIGAYQVEQNGQKITFIDTPGHAAFTAMRARGAQATDIAILVVAADDSVMPQTIESINHAKAAGVPIIVAINKIDKPTADAQKVRTALLQHDVFVETMGGEVLDVEVSAKNKLNIDKLLEAVLLQAEILDLKADPTRTAEGVVIEAQLDRGRGSVATVLVQKGTLHPGDIIAAGNEWGRVRALVNDRGDHVKEAGPAMPVEILGLQGTPQAGDRFAVVANEAKAREIAEYRQRLARDKAAARQTGSRGSLEHMMSQLQVSGTKEFPLVIKGDVQGSIEAITSALEKLGTDEVRARIVHSGAGGITESDVSLAEASNAAIIGFNVRANKQARDAAEQQGIEIRYYNIIYDLIDDVKAAMSGLLSPERRETFLGNAEILEVFNITKVGKVAGCRVTEGKVERGAGVRLIRDNVVIHEGKLKTLKRFKDEVSEVPAGQECGMAFENYDDIRAGDIIEAFRVEHVSRSL</sequence>
<dbReference type="InterPro" id="IPR044145">
    <property type="entry name" value="IF2_II"/>
</dbReference>
<feature type="region of interest" description="G-domain" evidence="9">
    <location>
        <begin position="434"/>
        <end position="582"/>
    </location>
</feature>
<evidence type="ECO:0000256" key="6">
    <source>
        <dbReference type="ARBA" id="ARBA00022741"/>
    </source>
</evidence>
<dbReference type="InterPro" id="IPR000795">
    <property type="entry name" value="T_Tr_GTP-bd_dom"/>
</dbReference>
<dbReference type="RefSeq" id="WP_109704844.1">
    <property type="nucleotide sequence ID" value="NZ_QGDB01000001.1"/>
</dbReference>
<organism evidence="14 15">
    <name type="scientific">Falsochrobactrum shanghaiense</name>
    <dbReference type="NCBI Taxonomy" id="2201899"/>
    <lineage>
        <taxon>Bacteria</taxon>
        <taxon>Pseudomonadati</taxon>
        <taxon>Pseudomonadota</taxon>
        <taxon>Alphaproteobacteria</taxon>
        <taxon>Hyphomicrobiales</taxon>
        <taxon>Brucellaceae</taxon>
        <taxon>Falsochrobactrum</taxon>
    </lineage>
</organism>
<dbReference type="Pfam" id="PF08364">
    <property type="entry name" value="IF2_assoc"/>
    <property type="match status" value="1"/>
</dbReference>
<comment type="function">
    <text evidence="9 10">One of the essential components for the initiation of protein synthesis. Protects formylmethionyl-tRNA from spontaneous hydrolysis and promotes its binding to the 30S ribosomal subunits. Also involved in the hydrolysis of GTP during the formation of the 70S ribosomal complex.</text>
</comment>
<evidence type="ECO:0000256" key="4">
    <source>
        <dbReference type="ARBA" id="ARBA00022490"/>
    </source>
</evidence>
<reference evidence="14 15" key="1">
    <citation type="submission" date="2018-05" db="EMBL/GenBank/DDBJ databases">
        <title>Comparative genomic sequence analysis between strain HN4 and CCM 8460T (Falsochrobactrum ovis) will provide more evidence to prove that HN4 is a new species of Falsochrobactrum.</title>
        <authorList>
            <person name="Lyu W."/>
            <person name="Sun L."/>
            <person name="Yao L."/>
        </authorList>
    </citation>
    <scope>NUCLEOTIDE SEQUENCE [LARGE SCALE GENOMIC DNA]</scope>
    <source>
        <strain evidence="14 15">HN4</strain>
    </source>
</reference>
<evidence type="ECO:0000313" key="15">
    <source>
        <dbReference type="Proteomes" id="UP000245865"/>
    </source>
</evidence>
<dbReference type="InterPro" id="IPR023115">
    <property type="entry name" value="TIF_IF2_dom3"/>
</dbReference>
<dbReference type="GO" id="GO:0003924">
    <property type="term" value="F:GTPase activity"/>
    <property type="evidence" value="ECO:0007669"/>
    <property type="project" value="UniProtKB-UniRule"/>
</dbReference>
<evidence type="ECO:0000256" key="8">
    <source>
        <dbReference type="ARBA" id="ARBA00023134"/>
    </source>
</evidence>
<dbReference type="FunFam" id="2.40.30.10:FF:000007">
    <property type="entry name" value="Translation initiation factor IF-2"/>
    <property type="match status" value="1"/>
</dbReference>
<dbReference type="InterPro" id="IPR015760">
    <property type="entry name" value="TIF_IF2"/>
</dbReference>
<dbReference type="SUPFAM" id="SSF52540">
    <property type="entry name" value="P-loop containing nucleoside triphosphate hydrolases"/>
    <property type="match status" value="1"/>
</dbReference>
<keyword evidence="6 9" id="KW-0547">Nucleotide-binding</keyword>
<feature type="binding site" evidence="9">
    <location>
        <begin position="540"/>
        <end position="543"/>
    </location>
    <ligand>
        <name>GTP</name>
        <dbReference type="ChEBI" id="CHEBI:37565"/>
    </ligand>
</feature>
<comment type="similarity">
    <text evidence="2 9 10">Belongs to the TRAFAC class translation factor GTPase superfamily. Classic translation factor GTPase family. IF-2 subfamily.</text>
</comment>
<feature type="compositionally biased region" description="Basic and acidic residues" evidence="12">
    <location>
        <begin position="150"/>
        <end position="221"/>
    </location>
</feature>
<proteinExistence type="inferred from homology"/>